<comment type="caution">
    <text evidence="1">The sequence shown here is derived from an EMBL/GenBank/DDBJ whole genome shotgun (WGS) entry which is preliminary data.</text>
</comment>
<keyword evidence="2" id="KW-1185">Reference proteome</keyword>
<gene>
    <name evidence="1" type="ORF">Pla52n_59310</name>
</gene>
<name>A0A5C6A212_9BACT</name>
<organism evidence="1 2">
    <name type="scientific">Stieleria varia</name>
    <dbReference type="NCBI Taxonomy" id="2528005"/>
    <lineage>
        <taxon>Bacteria</taxon>
        <taxon>Pseudomonadati</taxon>
        <taxon>Planctomycetota</taxon>
        <taxon>Planctomycetia</taxon>
        <taxon>Pirellulales</taxon>
        <taxon>Pirellulaceae</taxon>
        <taxon>Stieleria</taxon>
    </lineage>
</organism>
<evidence type="ECO:0000313" key="1">
    <source>
        <dbReference type="EMBL" id="TWT93271.1"/>
    </source>
</evidence>
<dbReference type="AlphaFoldDB" id="A0A5C6A212"/>
<reference evidence="1 2" key="1">
    <citation type="submission" date="2019-02" db="EMBL/GenBank/DDBJ databases">
        <title>Deep-cultivation of Planctomycetes and their phenomic and genomic characterization uncovers novel biology.</title>
        <authorList>
            <person name="Wiegand S."/>
            <person name="Jogler M."/>
            <person name="Boedeker C."/>
            <person name="Pinto D."/>
            <person name="Vollmers J."/>
            <person name="Rivas-Marin E."/>
            <person name="Kohn T."/>
            <person name="Peeters S.H."/>
            <person name="Heuer A."/>
            <person name="Rast P."/>
            <person name="Oberbeckmann S."/>
            <person name="Bunk B."/>
            <person name="Jeske O."/>
            <person name="Meyerdierks A."/>
            <person name="Storesund J.E."/>
            <person name="Kallscheuer N."/>
            <person name="Luecker S."/>
            <person name="Lage O.M."/>
            <person name="Pohl T."/>
            <person name="Merkel B.J."/>
            <person name="Hornburger P."/>
            <person name="Mueller R.-W."/>
            <person name="Bruemmer F."/>
            <person name="Labrenz M."/>
            <person name="Spormann A.M."/>
            <person name="Op Den Camp H."/>
            <person name="Overmann J."/>
            <person name="Amann R."/>
            <person name="Jetten M.S.M."/>
            <person name="Mascher T."/>
            <person name="Medema M.H."/>
            <person name="Devos D.P."/>
            <person name="Kaster A.-K."/>
            <person name="Ovreas L."/>
            <person name="Rohde M."/>
            <person name="Galperin M.Y."/>
            <person name="Jogler C."/>
        </authorList>
    </citation>
    <scope>NUCLEOTIDE SEQUENCE [LARGE SCALE GENOMIC DNA]</scope>
    <source>
        <strain evidence="1 2">Pla52n</strain>
    </source>
</reference>
<dbReference type="OrthoDB" id="9793824at2"/>
<evidence type="ECO:0000313" key="2">
    <source>
        <dbReference type="Proteomes" id="UP000320176"/>
    </source>
</evidence>
<sequence>MRLVETNPMVFGGLPACLSAWASPLKQRIGDRMAGTTVVLSSYPYRRKEEAKEIDRRSPLA</sequence>
<dbReference type="EMBL" id="SJPN01000009">
    <property type="protein sequence ID" value="TWT93271.1"/>
    <property type="molecule type" value="Genomic_DNA"/>
</dbReference>
<proteinExistence type="predicted"/>
<dbReference type="RefSeq" id="WP_146522890.1">
    <property type="nucleotide sequence ID" value="NZ_CP151726.1"/>
</dbReference>
<protein>
    <submittedName>
        <fullName evidence="1">Uncharacterized protein</fullName>
    </submittedName>
</protein>
<accession>A0A5C6A212</accession>
<dbReference type="Proteomes" id="UP000320176">
    <property type="component" value="Unassembled WGS sequence"/>
</dbReference>